<feature type="region of interest" description="Disordered" evidence="1">
    <location>
        <begin position="264"/>
        <end position="546"/>
    </location>
</feature>
<dbReference type="AlphaFoldDB" id="A0A1D1VAB8"/>
<evidence type="ECO:0000313" key="3">
    <source>
        <dbReference type="EMBL" id="GAU98579.1"/>
    </source>
</evidence>
<dbReference type="InterPro" id="IPR046355">
    <property type="entry name" value="Gab1-4-like"/>
</dbReference>
<dbReference type="PROSITE" id="PS50003">
    <property type="entry name" value="PH_DOMAIN"/>
    <property type="match status" value="1"/>
</dbReference>
<dbReference type="Pfam" id="PF00169">
    <property type="entry name" value="PH"/>
    <property type="match status" value="1"/>
</dbReference>
<dbReference type="GO" id="GO:0007165">
    <property type="term" value="P:signal transduction"/>
    <property type="evidence" value="ECO:0007669"/>
    <property type="project" value="TreeGrafter"/>
</dbReference>
<dbReference type="InterPro" id="IPR011993">
    <property type="entry name" value="PH-like_dom_sf"/>
</dbReference>
<dbReference type="SUPFAM" id="SSF50729">
    <property type="entry name" value="PH domain-like"/>
    <property type="match status" value="1"/>
</dbReference>
<feature type="region of interest" description="Disordered" evidence="1">
    <location>
        <begin position="204"/>
        <end position="244"/>
    </location>
</feature>
<dbReference type="EMBL" id="BDGG01000004">
    <property type="protein sequence ID" value="GAU98579.1"/>
    <property type="molecule type" value="Genomic_DNA"/>
</dbReference>
<dbReference type="Gene3D" id="2.30.29.30">
    <property type="entry name" value="Pleckstrin-homology domain (PH domain)/Phosphotyrosine-binding domain (PTB)"/>
    <property type="match status" value="1"/>
</dbReference>
<sequence>MASTLIEGYLYKNKKFKPSGWTKKWYIVQHHPALDGRHTLDYYADESKKKLSGQIQLSQSDEVEPIQNCIDIRGTYRYAFKLKTPKQEYFFAATSQLDMTKWVSCLSQVCGIKSDTSDDEAADARSFALSQSTAQSARTVTSPQELATSPSVSSQPRTTLSKERSLSNATPVLQSPKNSALAQKRNMNDENPYVHLRNCISKASKPLDRTTDTLKKRNVEKELSIPDDFAPPPPTQHAMNDEGFYKSPPQCVVYDSKDATELAKRWSGESDSTVPTGTYDTPPSRTPSVWAPTRKDFEDARSSQVETPQIGQTYDVVPSSSRSASRQTSIINTFPRKLSVMNESESQQYDQIPKPKATTMMKPSGRLVPSVSVSEVSESVYDRPPVKGISSSGSLSAPRISPRPSLSSTSGLVAVSKENVKSEATPPTVDRNSKPMISSEDFTGHSATVPRAGHLRRIGSPPNSPGLYSSPSNPTKLTRPDRSVSHILQSSTSLRSPGLKSTKSTSEEDLTLKDDSNDSVDFGFRRHTGTRTLPRQRRPPAYGTSNSIDVEYTDVAVSSTGSGQKASLKPVDLRYDSARTAVKPVPQLSPRSLENPAIDYRRIDPHRTQALQKTIEYRSIGNH</sequence>
<evidence type="ECO:0000256" key="1">
    <source>
        <dbReference type="SAM" id="MobiDB-lite"/>
    </source>
</evidence>
<feature type="compositionally biased region" description="Basic and acidic residues" evidence="1">
    <location>
        <begin position="205"/>
        <end position="224"/>
    </location>
</feature>
<feature type="compositionally biased region" description="Polar residues" evidence="1">
    <location>
        <begin position="302"/>
        <end position="312"/>
    </location>
</feature>
<proteinExistence type="predicted"/>
<feature type="compositionally biased region" description="Polar residues" evidence="1">
    <location>
        <begin position="466"/>
        <end position="476"/>
    </location>
</feature>
<dbReference type="SMART" id="SM00233">
    <property type="entry name" value="PH"/>
    <property type="match status" value="1"/>
</dbReference>
<dbReference type="GO" id="GO:0035591">
    <property type="term" value="F:signaling adaptor activity"/>
    <property type="evidence" value="ECO:0007669"/>
    <property type="project" value="TreeGrafter"/>
</dbReference>
<feature type="compositionally biased region" description="Basic residues" evidence="1">
    <location>
        <begin position="525"/>
        <end position="538"/>
    </location>
</feature>
<feature type="domain" description="PH" evidence="2">
    <location>
        <begin position="3"/>
        <end position="111"/>
    </location>
</feature>
<comment type="caution">
    <text evidence="3">The sequence shown here is derived from an EMBL/GenBank/DDBJ whole genome shotgun (WGS) entry which is preliminary data.</text>
</comment>
<dbReference type="PANTHER" id="PTHR45960:SF2">
    <property type="entry name" value="PROTEIN DAUGHTER OF SEVENLESS"/>
    <property type="match status" value="1"/>
</dbReference>
<evidence type="ECO:0000259" key="2">
    <source>
        <dbReference type="PROSITE" id="PS50003"/>
    </source>
</evidence>
<evidence type="ECO:0000313" key="4">
    <source>
        <dbReference type="Proteomes" id="UP000186922"/>
    </source>
</evidence>
<dbReference type="GO" id="GO:0005737">
    <property type="term" value="C:cytoplasm"/>
    <property type="evidence" value="ECO:0007669"/>
    <property type="project" value="TreeGrafter"/>
</dbReference>
<feature type="compositionally biased region" description="Polar residues" evidence="1">
    <location>
        <begin position="132"/>
        <end position="159"/>
    </location>
</feature>
<dbReference type="Proteomes" id="UP000186922">
    <property type="component" value="Unassembled WGS sequence"/>
</dbReference>
<gene>
    <name evidence="3" type="primary">RvY_09707-1</name>
    <name evidence="3" type="synonym">RvY_09707.1</name>
    <name evidence="3" type="ORF">RvY_09707</name>
</gene>
<keyword evidence="4" id="KW-1185">Reference proteome</keyword>
<dbReference type="PANTHER" id="PTHR45960">
    <property type="entry name" value="GRB2-ASSOCIATED-BINDING PROTEIN"/>
    <property type="match status" value="1"/>
</dbReference>
<accession>A0A1D1VAB8</accession>
<dbReference type="InterPro" id="IPR001849">
    <property type="entry name" value="PH_domain"/>
</dbReference>
<feature type="compositionally biased region" description="Low complexity" evidence="1">
    <location>
        <begin position="368"/>
        <end position="379"/>
    </location>
</feature>
<feature type="compositionally biased region" description="Polar residues" evidence="1">
    <location>
        <begin position="486"/>
        <end position="504"/>
    </location>
</feature>
<dbReference type="OrthoDB" id="67516at2759"/>
<name>A0A1D1VAB8_RAMVA</name>
<feature type="compositionally biased region" description="Polar residues" evidence="1">
    <location>
        <begin position="166"/>
        <end position="181"/>
    </location>
</feature>
<organism evidence="3 4">
    <name type="scientific">Ramazzottius varieornatus</name>
    <name type="common">Water bear</name>
    <name type="synonym">Tardigrade</name>
    <dbReference type="NCBI Taxonomy" id="947166"/>
    <lineage>
        <taxon>Eukaryota</taxon>
        <taxon>Metazoa</taxon>
        <taxon>Ecdysozoa</taxon>
        <taxon>Tardigrada</taxon>
        <taxon>Eutardigrada</taxon>
        <taxon>Parachela</taxon>
        <taxon>Hypsibioidea</taxon>
        <taxon>Ramazzottiidae</taxon>
        <taxon>Ramazzottius</taxon>
    </lineage>
</organism>
<protein>
    <recommendedName>
        <fullName evidence="2">PH domain-containing protein</fullName>
    </recommendedName>
</protein>
<feature type="region of interest" description="Disordered" evidence="1">
    <location>
        <begin position="132"/>
        <end position="192"/>
    </location>
</feature>
<dbReference type="STRING" id="947166.A0A1D1VAB8"/>
<feature type="compositionally biased region" description="Low complexity" evidence="1">
    <location>
        <begin position="319"/>
        <end position="329"/>
    </location>
</feature>
<reference evidence="3 4" key="1">
    <citation type="journal article" date="2016" name="Nat. Commun.">
        <title>Extremotolerant tardigrade genome and improved radiotolerance of human cultured cells by tardigrade-unique protein.</title>
        <authorList>
            <person name="Hashimoto T."/>
            <person name="Horikawa D.D."/>
            <person name="Saito Y."/>
            <person name="Kuwahara H."/>
            <person name="Kozuka-Hata H."/>
            <person name="Shin-I T."/>
            <person name="Minakuchi Y."/>
            <person name="Ohishi K."/>
            <person name="Motoyama A."/>
            <person name="Aizu T."/>
            <person name="Enomoto A."/>
            <person name="Kondo K."/>
            <person name="Tanaka S."/>
            <person name="Hara Y."/>
            <person name="Koshikawa S."/>
            <person name="Sagara H."/>
            <person name="Miura T."/>
            <person name="Yokobori S."/>
            <person name="Miyagawa K."/>
            <person name="Suzuki Y."/>
            <person name="Kubo T."/>
            <person name="Oyama M."/>
            <person name="Kohara Y."/>
            <person name="Fujiyama A."/>
            <person name="Arakawa K."/>
            <person name="Katayama T."/>
            <person name="Toyoda A."/>
            <person name="Kunieda T."/>
        </authorList>
    </citation>
    <scope>NUCLEOTIDE SEQUENCE [LARGE SCALE GENOMIC DNA]</scope>
    <source>
        <strain evidence="3 4">YOKOZUNA-1</strain>
    </source>
</reference>
<feature type="compositionally biased region" description="Polar residues" evidence="1">
    <location>
        <begin position="269"/>
        <end position="287"/>
    </location>
</feature>
<feature type="compositionally biased region" description="Polar residues" evidence="1">
    <location>
        <begin position="341"/>
        <end position="350"/>
    </location>
</feature>